<organism evidence="3 4">
    <name type="scientific">Uabimicrobium amorphum</name>
    <dbReference type="NCBI Taxonomy" id="2596890"/>
    <lineage>
        <taxon>Bacteria</taxon>
        <taxon>Pseudomonadati</taxon>
        <taxon>Planctomycetota</taxon>
        <taxon>Candidatus Uabimicrobiia</taxon>
        <taxon>Candidatus Uabimicrobiales</taxon>
        <taxon>Candidatus Uabimicrobiaceae</taxon>
        <taxon>Candidatus Uabimicrobium</taxon>
    </lineage>
</organism>
<keyword evidence="1" id="KW-0808">Transferase</keyword>
<dbReference type="InterPro" id="IPR050267">
    <property type="entry name" value="Anti-sigma-factor_SerPK"/>
</dbReference>
<dbReference type="EMBL" id="AP019860">
    <property type="protein sequence ID" value="BBM83105.1"/>
    <property type="molecule type" value="Genomic_DNA"/>
</dbReference>
<accession>A0A5S9F1Y6</accession>
<proteinExistence type="predicted"/>
<dbReference type="GO" id="GO:0004674">
    <property type="term" value="F:protein serine/threonine kinase activity"/>
    <property type="evidence" value="ECO:0007669"/>
    <property type="project" value="UniProtKB-KW"/>
</dbReference>
<dbReference type="InterPro" id="IPR003594">
    <property type="entry name" value="HATPase_dom"/>
</dbReference>
<dbReference type="CDD" id="cd16936">
    <property type="entry name" value="HATPase_RsbW-like"/>
    <property type="match status" value="1"/>
</dbReference>
<dbReference type="OrthoDB" id="9792240at2"/>
<evidence type="ECO:0000313" key="3">
    <source>
        <dbReference type="EMBL" id="BBM83105.1"/>
    </source>
</evidence>
<protein>
    <submittedName>
        <fullName evidence="3">Anti-sigma factor</fullName>
    </submittedName>
</protein>
<dbReference type="Pfam" id="PF13581">
    <property type="entry name" value="HATPase_c_2"/>
    <property type="match status" value="1"/>
</dbReference>
<dbReference type="PANTHER" id="PTHR35526">
    <property type="entry name" value="ANTI-SIGMA-F FACTOR RSBW-RELATED"/>
    <property type="match status" value="1"/>
</dbReference>
<keyword evidence="1" id="KW-0723">Serine/threonine-protein kinase</keyword>
<evidence type="ECO:0000256" key="1">
    <source>
        <dbReference type="ARBA" id="ARBA00022527"/>
    </source>
</evidence>
<dbReference type="RefSeq" id="WP_151967321.1">
    <property type="nucleotide sequence ID" value="NZ_AP019860.1"/>
</dbReference>
<evidence type="ECO:0000313" key="4">
    <source>
        <dbReference type="Proteomes" id="UP000326354"/>
    </source>
</evidence>
<reference evidence="3 4" key="1">
    <citation type="submission" date="2019-08" db="EMBL/GenBank/DDBJ databases">
        <title>Complete genome sequence of Candidatus Uab amorphum.</title>
        <authorList>
            <person name="Shiratori T."/>
            <person name="Suzuki S."/>
            <person name="Kakizawa Y."/>
            <person name="Ishida K."/>
        </authorList>
    </citation>
    <scope>NUCLEOTIDE SEQUENCE [LARGE SCALE GENOMIC DNA]</scope>
    <source>
        <strain evidence="3 4">SRT547</strain>
    </source>
</reference>
<dbReference type="KEGG" id="uam:UABAM_01456"/>
<keyword evidence="4" id="KW-1185">Reference proteome</keyword>
<dbReference type="AlphaFoldDB" id="A0A5S9F1Y6"/>
<dbReference type="Proteomes" id="UP000326354">
    <property type="component" value="Chromosome"/>
</dbReference>
<feature type="domain" description="Histidine kinase/HSP90-like ATPase" evidence="2">
    <location>
        <begin position="41"/>
        <end position="141"/>
    </location>
</feature>
<dbReference type="SUPFAM" id="SSF55874">
    <property type="entry name" value="ATPase domain of HSP90 chaperone/DNA topoisomerase II/histidine kinase"/>
    <property type="match status" value="1"/>
</dbReference>
<dbReference type="Gene3D" id="3.30.565.10">
    <property type="entry name" value="Histidine kinase-like ATPase, C-terminal domain"/>
    <property type="match status" value="1"/>
</dbReference>
<dbReference type="PANTHER" id="PTHR35526:SF3">
    <property type="entry name" value="ANTI-SIGMA-F FACTOR RSBW"/>
    <property type="match status" value="1"/>
</dbReference>
<dbReference type="InterPro" id="IPR036890">
    <property type="entry name" value="HATPase_C_sf"/>
</dbReference>
<gene>
    <name evidence="3" type="ORF">UABAM_01456</name>
</gene>
<sequence>MEIRKQEPPEYGERVLYKELESNLALKNPLINDIISVLDDQGFLDEDDKIWARLCLDEVIVNAIKHGNKECKDKQFRTGLYVTEKQWAVRVEDEGEGFSPDDVPDVEDEETLGYDHGRGILLMKNYMDEIWYFNNGASVQLMRYKRSKFRKLLEKILVFLKIK</sequence>
<name>A0A5S9F1Y6_UABAM</name>
<keyword evidence="1" id="KW-0418">Kinase</keyword>
<evidence type="ECO:0000259" key="2">
    <source>
        <dbReference type="Pfam" id="PF13581"/>
    </source>
</evidence>